<dbReference type="PANTHER" id="PTHR48090:SF3">
    <property type="entry name" value="UNDECAPRENYL-PHOSPHATE 4-DEOXY-4-FORMAMIDO-L-ARABINOSE TRANSFERASE"/>
    <property type="match status" value="1"/>
</dbReference>
<dbReference type="GO" id="GO:0009103">
    <property type="term" value="P:lipopolysaccharide biosynthetic process"/>
    <property type="evidence" value="ECO:0007669"/>
    <property type="project" value="UniProtKB-KW"/>
</dbReference>
<keyword evidence="2" id="KW-0808">Transferase</keyword>
<dbReference type="CDD" id="cd04187">
    <property type="entry name" value="DPM1_like_bac"/>
    <property type="match status" value="1"/>
</dbReference>
<evidence type="ECO:0000256" key="2">
    <source>
        <dbReference type="ARBA" id="ARBA00022679"/>
    </source>
</evidence>
<evidence type="ECO:0000259" key="8">
    <source>
        <dbReference type="Pfam" id="PF00535"/>
    </source>
</evidence>
<protein>
    <submittedName>
        <fullName evidence="9">Glycosyltransferase YkcC</fullName>
    </submittedName>
</protein>
<dbReference type="InterPro" id="IPR001173">
    <property type="entry name" value="Glyco_trans_2-like"/>
</dbReference>
<keyword evidence="10" id="KW-1185">Reference proteome</keyword>
<organism evidence="9 10">
    <name type="scientific">Desulfomarina profundi</name>
    <dbReference type="NCBI Taxonomy" id="2772557"/>
    <lineage>
        <taxon>Bacteria</taxon>
        <taxon>Pseudomonadati</taxon>
        <taxon>Thermodesulfobacteriota</taxon>
        <taxon>Desulfobulbia</taxon>
        <taxon>Desulfobulbales</taxon>
        <taxon>Desulfobulbaceae</taxon>
        <taxon>Desulfomarina</taxon>
    </lineage>
</organism>
<feature type="transmembrane region" description="Helical" evidence="7">
    <location>
        <begin position="264"/>
        <end position="290"/>
    </location>
</feature>
<dbReference type="Proteomes" id="UP000826725">
    <property type="component" value="Chromosome"/>
</dbReference>
<keyword evidence="5 7" id="KW-1133">Transmembrane helix</keyword>
<dbReference type="GO" id="GO:0005886">
    <property type="term" value="C:plasma membrane"/>
    <property type="evidence" value="ECO:0007669"/>
    <property type="project" value="TreeGrafter"/>
</dbReference>
<evidence type="ECO:0000256" key="7">
    <source>
        <dbReference type="SAM" id="Phobius"/>
    </source>
</evidence>
<evidence type="ECO:0000313" key="9">
    <source>
        <dbReference type="EMBL" id="BCL61010.1"/>
    </source>
</evidence>
<evidence type="ECO:0000256" key="3">
    <source>
        <dbReference type="ARBA" id="ARBA00022692"/>
    </source>
</evidence>
<dbReference type="GO" id="GO:0016757">
    <property type="term" value="F:glycosyltransferase activity"/>
    <property type="evidence" value="ECO:0007669"/>
    <property type="project" value="UniProtKB-KW"/>
</dbReference>
<keyword evidence="1" id="KW-0328">Glycosyltransferase</keyword>
<keyword evidence="3 7" id="KW-0812">Transmembrane</keyword>
<gene>
    <name evidence="9" type="primary">ykcC</name>
    <name evidence="9" type="ORF">DGMP_17030</name>
</gene>
<dbReference type="InterPro" id="IPR050256">
    <property type="entry name" value="Glycosyltransferase_2"/>
</dbReference>
<reference evidence="9" key="1">
    <citation type="submission" date="2020-09" db="EMBL/GenBank/DDBJ databases">
        <title>Desulfogranum mesoprofundum gen. nov., sp. nov., a novel mesophilic, sulfate-reducing chemolithoautotroph isolated from a deep-sea hydrothermal vent chimney in the Suiyo Seamount.</title>
        <authorList>
            <person name="Hashimoto Y."/>
            <person name="Nakagawa S."/>
        </authorList>
    </citation>
    <scope>NUCLEOTIDE SEQUENCE</scope>
    <source>
        <strain evidence="9">KT2</strain>
    </source>
</reference>
<feature type="transmembrane region" description="Helical" evidence="7">
    <location>
        <begin position="231"/>
        <end position="252"/>
    </location>
</feature>
<dbReference type="KEGG" id="dbk:DGMP_17030"/>
<proteinExistence type="predicted"/>
<dbReference type="PANTHER" id="PTHR48090">
    <property type="entry name" value="UNDECAPRENYL-PHOSPHATE 4-DEOXY-4-FORMAMIDO-L-ARABINOSE TRANSFERASE-RELATED"/>
    <property type="match status" value="1"/>
</dbReference>
<accession>A0A8D5JP87</accession>
<keyword evidence="6 7" id="KW-0472">Membrane</keyword>
<evidence type="ECO:0000313" key="10">
    <source>
        <dbReference type="Proteomes" id="UP000826725"/>
    </source>
</evidence>
<evidence type="ECO:0000256" key="6">
    <source>
        <dbReference type="ARBA" id="ARBA00023136"/>
    </source>
</evidence>
<dbReference type="EMBL" id="AP024086">
    <property type="protein sequence ID" value="BCL61010.1"/>
    <property type="molecule type" value="Genomic_DNA"/>
</dbReference>
<feature type="domain" description="Glycosyltransferase 2-like" evidence="8">
    <location>
        <begin position="4"/>
        <end position="137"/>
    </location>
</feature>
<evidence type="ECO:0000256" key="4">
    <source>
        <dbReference type="ARBA" id="ARBA00022985"/>
    </source>
</evidence>
<dbReference type="AlphaFoldDB" id="A0A8D5JP87"/>
<dbReference type="Pfam" id="PF00535">
    <property type="entry name" value="Glycos_transf_2"/>
    <property type="match status" value="1"/>
</dbReference>
<dbReference type="RefSeq" id="WP_228857080.1">
    <property type="nucleotide sequence ID" value="NZ_AP024086.1"/>
</dbReference>
<keyword evidence="4" id="KW-0448">Lipopolysaccharide biosynthesis</keyword>
<evidence type="ECO:0000256" key="5">
    <source>
        <dbReference type="ARBA" id="ARBA00022989"/>
    </source>
</evidence>
<sequence length="320" mass="35834">MKLSVVIPAYNEAENIKSILSDLAESIRQSSEIVTNYEIVIVDDASSDGMFEKLAEAPFPKVSVIRLSRRSGSHIAIRAGLDYVSGDIVLCIAADGQDDPWAIKRMIEKWHSGCEVVWALRKARDNEGRISSLLARFFYSLLGFFGEVESKIDLSRADFYLLDKKIVKSIISCRETNTSLFGLIVWLGYSQGSIEYERKPRRSGNSKWTFKSKLQLAKDWIIAFSGIPLKIMTLVGFLVAGVGFAYAIIIIAKSVLWGSPVQGWSSVMTAILLLGGGQMIMLGILGEYLWRTLDESRNRPHYFVEKHLSVLDNLSIETHE</sequence>
<evidence type="ECO:0000256" key="1">
    <source>
        <dbReference type="ARBA" id="ARBA00022676"/>
    </source>
</evidence>
<name>A0A8D5JP87_9BACT</name>